<name>A0A840YWN2_9SPHN</name>
<reference evidence="2 3" key="1">
    <citation type="submission" date="2020-08" db="EMBL/GenBank/DDBJ databases">
        <title>Genomic Encyclopedia of Type Strains, Phase IV (KMG-IV): sequencing the most valuable type-strain genomes for metagenomic binning, comparative biology and taxonomic classification.</title>
        <authorList>
            <person name="Goeker M."/>
        </authorList>
    </citation>
    <scope>NUCLEOTIDE SEQUENCE [LARGE SCALE GENOMIC DNA]</scope>
    <source>
        <strain evidence="2 3">DSM 27203</strain>
    </source>
</reference>
<dbReference type="RefSeq" id="WP_343043006.1">
    <property type="nucleotide sequence ID" value="NZ_BAABIF010000004.1"/>
</dbReference>
<dbReference type="Pfam" id="PF03886">
    <property type="entry name" value="ABC_trans_aux"/>
    <property type="match status" value="1"/>
</dbReference>
<dbReference type="InterPro" id="IPR005586">
    <property type="entry name" value="ABC_trans_aux"/>
</dbReference>
<dbReference type="AlphaFoldDB" id="A0A840YWN2"/>
<dbReference type="EMBL" id="JACIJI010000001">
    <property type="protein sequence ID" value="MBB5718131.1"/>
    <property type="molecule type" value="Genomic_DNA"/>
</dbReference>
<protein>
    <submittedName>
        <fullName evidence="2">Cholesterol transport system auxiliary component</fullName>
    </submittedName>
</protein>
<evidence type="ECO:0000313" key="2">
    <source>
        <dbReference type="EMBL" id="MBB5718131.1"/>
    </source>
</evidence>
<proteinExistence type="predicted"/>
<dbReference type="PROSITE" id="PS51257">
    <property type="entry name" value="PROKAR_LIPOPROTEIN"/>
    <property type="match status" value="1"/>
</dbReference>
<feature type="domain" description="ABC-type transport auxiliary lipoprotein component" evidence="1">
    <location>
        <begin position="39"/>
        <end position="192"/>
    </location>
</feature>
<evidence type="ECO:0000313" key="3">
    <source>
        <dbReference type="Proteomes" id="UP000554342"/>
    </source>
</evidence>
<comment type="caution">
    <text evidence="2">The sequence shown here is derived from an EMBL/GenBank/DDBJ whole genome shotgun (WGS) entry which is preliminary data.</text>
</comment>
<accession>A0A840YWN2</accession>
<keyword evidence="3" id="KW-1185">Reference proteome</keyword>
<dbReference type="Proteomes" id="UP000554342">
    <property type="component" value="Unassembled WGS sequence"/>
</dbReference>
<sequence>MSIATKTLPALALLALLGGCVKFGSNPPPSLLTLDSAAQTPVGQVRSSGSSPTIVVDVPTVSQELAVQRVPVRATDTSIAYIKDAQWVEPPAQLFATLLGDTISARTGHVVLGSSQSAIVPGEELAGSLRDFGIDAASKEAVVTYDAALMHSSPQSVEKRRFQARVPVNTIDAADAGRALNQAANQVATQVADWIGK</sequence>
<evidence type="ECO:0000259" key="1">
    <source>
        <dbReference type="Pfam" id="PF03886"/>
    </source>
</evidence>
<organism evidence="2 3">
    <name type="scientific">Stakelama sediminis</name>
    <dbReference type="NCBI Taxonomy" id="463200"/>
    <lineage>
        <taxon>Bacteria</taxon>
        <taxon>Pseudomonadati</taxon>
        <taxon>Pseudomonadota</taxon>
        <taxon>Alphaproteobacteria</taxon>
        <taxon>Sphingomonadales</taxon>
        <taxon>Sphingomonadaceae</taxon>
        <taxon>Stakelama</taxon>
    </lineage>
</organism>
<dbReference type="Gene3D" id="3.40.50.10610">
    <property type="entry name" value="ABC-type transport auxiliary lipoprotein component"/>
    <property type="match status" value="1"/>
</dbReference>
<dbReference type="SUPFAM" id="SSF159594">
    <property type="entry name" value="XCC0632-like"/>
    <property type="match status" value="1"/>
</dbReference>
<gene>
    <name evidence="2" type="ORF">FHR23_001038</name>
</gene>